<name>A0A1H3NH78_9RHOB</name>
<keyword evidence="10" id="KW-0560">Oxidoreductase</keyword>
<sequence length="243" mass="26650">MAAAQKYMQVSVWRGDEATGALEEFDVPAQESQTILDVVSWIQQNADATLAYRYACRVGMCGSCAMMVNGKPRWTCRTHVKKVLGDNGRLTIEPLRNLPVIKDLATDMTEFFDKWIAAEGVFHPTKTRYDEIEGIDPESSVRVEANAAIECINCAVCYAACDVVSANPDYFGPAALNRAWSLVNDTRDGGQAARLEAVSSNGGCHNCHSQQGCSTFCPNELNPTLSIAGLKRETVTSLFRRRS</sequence>
<dbReference type="GO" id="GO:0009055">
    <property type="term" value="F:electron transfer activity"/>
    <property type="evidence" value="ECO:0007669"/>
    <property type="project" value="InterPro"/>
</dbReference>
<keyword evidence="11" id="KW-0408">Iron</keyword>
<evidence type="ECO:0000256" key="12">
    <source>
        <dbReference type="ARBA" id="ARBA00023014"/>
    </source>
</evidence>
<evidence type="ECO:0000256" key="2">
    <source>
        <dbReference type="ARBA" id="ARBA00001966"/>
    </source>
</evidence>
<dbReference type="InterPro" id="IPR006058">
    <property type="entry name" value="2Fe2S_fd_BS"/>
</dbReference>
<dbReference type="UniPathway" id="UPA00223">
    <property type="reaction ID" value="UER01005"/>
</dbReference>
<evidence type="ECO:0000256" key="1">
    <source>
        <dbReference type="ARBA" id="ARBA00001927"/>
    </source>
</evidence>
<keyword evidence="8" id="KW-0004">4Fe-4S</keyword>
<dbReference type="SUPFAM" id="SSF54292">
    <property type="entry name" value="2Fe-2S ferredoxin-like"/>
    <property type="match status" value="1"/>
</dbReference>
<dbReference type="AlphaFoldDB" id="A0A1H3NH78"/>
<comment type="pathway">
    <text evidence="3">Carbohydrate metabolism; tricarboxylic acid cycle; fumarate from succinate (bacterial route): step 1/1.</text>
</comment>
<comment type="cofactor">
    <cofactor evidence="1">
        <name>[3Fe-4S] cluster</name>
        <dbReference type="ChEBI" id="CHEBI:21137"/>
    </cofactor>
</comment>
<dbReference type="SUPFAM" id="SSF46548">
    <property type="entry name" value="alpha-helical ferredoxin"/>
    <property type="match status" value="1"/>
</dbReference>
<dbReference type="Pfam" id="PF13534">
    <property type="entry name" value="Fer4_17"/>
    <property type="match status" value="1"/>
</dbReference>
<dbReference type="PANTHER" id="PTHR11921:SF29">
    <property type="entry name" value="SUCCINATE DEHYDROGENASE [UBIQUINONE] IRON-SULFUR SUBUNIT, MITOCHONDRIAL"/>
    <property type="match status" value="1"/>
</dbReference>
<keyword evidence="16" id="KW-1185">Reference proteome</keyword>
<dbReference type="EMBL" id="FNPF01000024">
    <property type="protein sequence ID" value="SDY88198.1"/>
    <property type="molecule type" value="Genomic_DNA"/>
</dbReference>
<dbReference type="GO" id="GO:0022904">
    <property type="term" value="P:respiratory electron transport chain"/>
    <property type="evidence" value="ECO:0007669"/>
    <property type="project" value="TreeGrafter"/>
</dbReference>
<dbReference type="NCBIfam" id="TIGR00384">
    <property type="entry name" value="dhsB"/>
    <property type="match status" value="1"/>
</dbReference>
<dbReference type="Gene3D" id="3.10.20.30">
    <property type="match status" value="1"/>
</dbReference>
<evidence type="ECO:0000313" key="16">
    <source>
        <dbReference type="Proteomes" id="UP000199286"/>
    </source>
</evidence>
<gene>
    <name evidence="15" type="ORF">SAMN05444340_12419</name>
</gene>
<evidence type="ECO:0000256" key="9">
    <source>
        <dbReference type="ARBA" id="ARBA00022723"/>
    </source>
</evidence>
<dbReference type="GO" id="GO:0008177">
    <property type="term" value="F:succinate dehydrogenase (quinone) activity"/>
    <property type="evidence" value="ECO:0007669"/>
    <property type="project" value="UniProtKB-EC"/>
</dbReference>
<keyword evidence="12" id="KW-0411">Iron-sulfur</keyword>
<evidence type="ECO:0000256" key="6">
    <source>
        <dbReference type="ARBA" id="ARBA00012792"/>
    </source>
</evidence>
<comment type="cofactor">
    <cofactor evidence="13">
        <name>[2Fe-2S] cluster</name>
        <dbReference type="ChEBI" id="CHEBI:190135"/>
    </cofactor>
</comment>
<evidence type="ECO:0000256" key="5">
    <source>
        <dbReference type="ARBA" id="ARBA00011294"/>
    </source>
</evidence>
<dbReference type="GO" id="GO:0006099">
    <property type="term" value="P:tricarboxylic acid cycle"/>
    <property type="evidence" value="ECO:0007669"/>
    <property type="project" value="UniProtKB-UniPathway"/>
</dbReference>
<proteinExistence type="inferred from homology"/>
<evidence type="ECO:0000259" key="14">
    <source>
        <dbReference type="PROSITE" id="PS51085"/>
    </source>
</evidence>
<evidence type="ECO:0000256" key="10">
    <source>
        <dbReference type="ARBA" id="ARBA00023002"/>
    </source>
</evidence>
<dbReference type="EC" id="1.3.5.1" evidence="6"/>
<keyword evidence="9" id="KW-0479">Metal-binding</keyword>
<dbReference type="CDD" id="cd00207">
    <property type="entry name" value="fer2"/>
    <property type="match status" value="1"/>
</dbReference>
<dbReference type="STRING" id="321339.SAMN05444340_12419"/>
<dbReference type="InterPro" id="IPR009051">
    <property type="entry name" value="Helical_ferredxn"/>
</dbReference>
<dbReference type="GO" id="GO:0046872">
    <property type="term" value="F:metal ion binding"/>
    <property type="evidence" value="ECO:0007669"/>
    <property type="project" value="UniProtKB-KW"/>
</dbReference>
<evidence type="ECO:0000256" key="3">
    <source>
        <dbReference type="ARBA" id="ARBA00004894"/>
    </source>
</evidence>
<dbReference type="InterPro" id="IPR025192">
    <property type="entry name" value="Succ_DH/fum_Rdtase_N"/>
</dbReference>
<comment type="subunit">
    <text evidence="5">Part of an enzyme complex containing four subunits: a flavoprotein, an iron-sulfur, cytochrome b-556, and a hydrophobic anchor protein.</text>
</comment>
<dbReference type="InterPro" id="IPR050573">
    <property type="entry name" value="SDH/FRD_Iron-Sulfur"/>
</dbReference>
<protein>
    <recommendedName>
        <fullName evidence="7">Succinate dehydrogenase iron-sulfur subunit</fullName>
        <ecNumber evidence="6">1.3.5.1</ecNumber>
    </recommendedName>
</protein>
<dbReference type="Pfam" id="PF13085">
    <property type="entry name" value="Fer2_3"/>
    <property type="match status" value="1"/>
</dbReference>
<dbReference type="GO" id="GO:0051537">
    <property type="term" value="F:2 iron, 2 sulfur cluster binding"/>
    <property type="evidence" value="ECO:0007669"/>
    <property type="project" value="InterPro"/>
</dbReference>
<reference evidence="15 16" key="1">
    <citation type="submission" date="2016-10" db="EMBL/GenBank/DDBJ databases">
        <authorList>
            <person name="de Groot N.N."/>
        </authorList>
    </citation>
    <scope>NUCLEOTIDE SEQUENCE [LARGE SCALE GENOMIC DNA]</scope>
    <source>
        <strain evidence="15 16">DSM 26880</strain>
    </source>
</reference>
<evidence type="ECO:0000313" key="15">
    <source>
        <dbReference type="EMBL" id="SDY88198.1"/>
    </source>
</evidence>
<dbReference type="Proteomes" id="UP000199286">
    <property type="component" value="Unassembled WGS sequence"/>
</dbReference>
<evidence type="ECO:0000256" key="4">
    <source>
        <dbReference type="ARBA" id="ARBA00009433"/>
    </source>
</evidence>
<dbReference type="InterPro" id="IPR001041">
    <property type="entry name" value="2Fe-2S_ferredoxin-type"/>
</dbReference>
<comment type="similarity">
    <text evidence="4">Belongs to the succinate dehydrogenase/fumarate reductase iron-sulfur protein family.</text>
</comment>
<evidence type="ECO:0000256" key="8">
    <source>
        <dbReference type="ARBA" id="ARBA00022485"/>
    </source>
</evidence>
<feature type="domain" description="2Fe-2S ferredoxin-type" evidence="14">
    <location>
        <begin position="8"/>
        <end position="98"/>
    </location>
</feature>
<dbReference type="PANTHER" id="PTHR11921">
    <property type="entry name" value="SUCCINATE DEHYDROGENASE IRON-SULFUR PROTEIN"/>
    <property type="match status" value="1"/>
</dbReference>
<dbReference type="PROSITE" id="PS51085">
    <property type="entry name" value="2FE2S_FER_2"/>
    <property type="match status" value="1"/>
</dbReference>
<dbReference type="GO" id="GO:0051539">
    <property type="term" value="F:4 iron, 4 sulfur cluster binding"/>
    <property type="evidence" value="ECO:0007669"/>
    <property type="project" value="UniProtKB-KW"/>
</dbReference>
<dbReference type="InterPro" id="IPR036010">
    <property type="entry name" value="2Fe-2S_ferredoxin-like_sf"/>
</dbReference>
<accession>A0A1H3NH78</accession>
<evidence type="ECO:0000256" key="11">
    <source>
        <dbReference type="ARBA" id="ARBA00023004"/>
    </source>
</evidence>
<evidence type="ECO:0000256" key="13">
    <source>
        <dbReference type="ARBA" id="ARBA00034078"/>
    </source>
</evidence>
<dbReference type="InterPro" id="IPR012675">
    <property type="entry name" value="Beta-grasp_dom_sf"/>
</dbReference>
<comment type="cofactor">
    <cofactor evidence="2">
        <name>[4Fe-4S] cluster</name>
        <dbReference type="ChEBI" id="CHEBI:49883"/>
    </cofactor>
</comment>
<dbReference type="Gene3D" id="1.10.1060.10">
    <property type="entry name" value="Alpha-helical ferredoxin"/>
    <property type="match status" value="1"/>
</dbReference>
<dbReference type="InterPro" id="IPR004489">
    <property type="entry name" value="Succ_DH/fum_Rdtase_Fe-S"/>
</dbReference>
<dbReference type="PROSITE" id="PS00197">
    <property type="entry name" value="2FE2S_FER_1"/>
    <property type="match status" value="1"/>
</dbReference>
<evidence type="ECO:0000256" key="7">
    <source>
        <dbReference type="ARBA" id="ARBA00022131"/>
    </source>
</evidence>
<organism evidence="15 16">
    <name type="scientific">Citreimonas salinaria</name>
    <dbReference type="NCBI Taxonomy" id="321339"/>
    <lineage>
        <taxon>Bacteria</taxon>
        <taxon>Pseudomonadati</taxon>
        <taxon>Pseudomonadota</taxon>
        <taxon>Alphaproteobacteria</taxon>
        <taxon>Rhodobacterales</taxon>
        <taxon>Roseobacteraceae</taxon>
        <taxon>Citreimonas</taxon>
    </lineage>
</organism>